<evidence type="ECO:0000256" key="3">
    <source>
        <dbReference type="SAM" id="SignalP"/>
    </source>
</evidence>
<dbReference type="EMBL" id="JBIYEW010000003">
    <property type="protein sequence ID" value="MFK4640755.1"/>
    <property type="molecule type" value="Genomic_DNA"/>
</dbReference>
<evidence type="ECO:0008006" key="6">
    <source>
        <dbReference type="Google" id="ProtNLM"/>
    </source>
</evidence>
<feature type="chain" id="PRO_5046560083" description="Gram-positive cocci surface proteins LPxTG domain-containing protein" evidence="3">
    <location>
        <begin position="31"/>
        <end position="244"/>
    </location>
</feature>
<reference evidence="4 5" key="1">
    <citation type="submission" date="2024-10" db="EMBL/GenBank/DDBJ databases">
        <title>Novel secondary metabolite-producing bacteria for plant disease control.</title>
        <authorList>
            <person name="Chevrette M."/>
        </authorList>
    </citation>
    <scope>NUCLEOTIDE SEQUENCE [LARGE SCALE GENOMIC DNA]</scope>
    <source>
        <strain evidence="4 5">J30 TE3557</strain>
    </source>
</reference>
<name>A0ABW8NB04_9MICC</name>
<evidence type="ECO:0000256" key="2">
    <source>
        <dbReference type="SAM" id="Phobius"/>
    </source>
</evidence>
<keyword evidence="3" id="KW-0732">Signal</keyword>
<keyword evidence="2" id="KW-0812">Transmembrane</keyword>
<gene>
    <name evidence="4" type="ORF">ABIA52_003644</name>
</gene>
<sequence length="244" mass="24769">MKQWIRAVRPAAAACAVVVGVLFCAVPAQAADPLIPVPENGIPGALWLSSSVYPLEFPQLAPGDSFVWQIGLSLEKPQATSSLQLVATGSLAAADGYGIAVDECPSPWQGDSGLNQQLTCPEGSTPRIQPTRLNDWDQGLRVPLSNLRAGTAPYLRFTLAGPADPAPTQGAALTLGIGVTAMGDDDGGSAPSLPPGTTGGTKEPLGSTGASSLPALFAGGGLLLLGTAVLAFLKQPREARGHSA</sequence>
<feature type="region of interest" description="Disordered" evidence="1">
    <location>
        <begin position="183"/>
        <end position="207"/>
    </location>
</feature>
<feature type="transmembrane region" description="Helical" evidence="2">
    <location>
        <begin position="213"/>
        <end position="233"/>
    </location>
</feature>
<feature type="signal peptide" evidence="3">
    <location>
        <begin position="1"/>
        <end position="30"/>
    </location>
</feature>
<dbReference type="Proteomes" id="UP001620520">
    <property type="component" value="Unassembled WGS sequence"/>
</dbReference>
<comment type="caution">
    <text evidence="4">The sequence shown here is derived from an EMBL/GenBank/DDBJ whole genome shotgun (WGS) entry which is preliminary data.</text>
</comment>
<proteinExistence type="predicted"/>
<protein>
    <recommendedName>
        <fullName evidence="6">Gram-positive cocci surface proteins LPxTG domain-containing protein</fullName>
    </recommendedName>
</protein>
<accession>A0ABW8NB04</accession>
<keyword evidence="2" id="KW-1133">Transmembrane helix</keyword>
<organism evidence="4 5">
    <name type="scientific">Paenarthrobacter histidinolovorans</name>
    <dbReference type="NCBI Taxonomy" id="43664"/>
    <lineage>
        <taxon>Bacteria</taxon>
        <taxon>Bacillati</taxon>
        <taxon>Actinomycetota</taxon>
        <taxon>Actinomycetes</taxon>
        <taxon>Micrococcales</taxon>
        <taxon>Micrococcaceae</taxon>
        <taxon>Paenarthrobacter</taxon>
    </lineage>
</organism>
<evidence type="ECO:0000256" key="1">
    <source>
        <dbReference type="SAM" id="MobiDB-lite"/>
    </source>
</evidence>
<keyword evidence="5" id="KW-1185">Reference proteome</keyword>
<dbReference type="RefSeq" id="WP_404595292.1">
    <property type="nucleotide sequence ID" value="NZ_JBIYEW010000003.1"/>
</dbReference>
<evidence type="ECO:0000313" key="4">
    <source>
        <dbReference type="EMBL" id="MFK4640755.1"/>
    </source>
</evidence>
<keyword evidence="2" id="KW-0472">Membrane</keyword>
<evidence type="ECO:0000313" key="5">
    <source>
        <dbReference type="Proteomes" id="UP001620520"/>
    </source>
</evidence>